<dbReference type="EMBL" id="BAAAFD010000001">
    <property type="protein sequence ID" value="GAA0852966.1"/>
    <property type="molecule type" value="Genomic_DNA"/>
</dbReference>
<keyword evidence="1" id="KW-0812">Transmembrane</keyword>
<dbReference type="Pfam" id="PF14351">
    <property type="entry name" value="DUF4401"/>
    <property type="match status" value="1"/>
</dbReference>
<dbReference type="Proteomes" id="UP001500359">
    <property type="component" value="Unassembled WGS sequence"/>
</dbReference>
<organism evidence="3 4">
    <name type="scientific">Aliiglaciecola litoralis</name>
    <dbReference type="NCBI Taxonomy" id="582857"/>
    <lineage>
        <taxon>Bacteria</taxon>
        <taxon>Pseudomonadati</taxon>
        <taxon>Pseudomonadota</taxon>
        <taxon>Gammaproteobacteria</taxon>
        <taxon>Alteromonadales</taxon>
        <taxon>Alteromonadaceae</taxon>
        <taxon>Aliiglaciecola</taxon>
    </lineage>
</organism>
<feature type="transmembrane region" description="Helical" evidence="1">
    <location>
        <begin position="190"/>
        <end position="212"/>
    </location>
</feature>
<feature type="transmembrane region" description="Helical" evidence="1">
    <location>
        <begin position="32"/>
        <end position="58"/>
    </location>
</feature>
<name>A0ABN1LE48_9ALTE</name>
<feature type="transmembrane region" description="Helical" evidence="1">
    <location>
        <begin position="65"/>
        <end position="83"/>
    </location>
</feature>
<evidence type="ECO:0000313" key="3">
    <source>
        <dbReference type="EMBL" id="GAA0852966.1"/>
    </source>
</evidence>
<dbReference type="RefSeq" id="WP_343856120.1">
    <property type="nucleotide sequence ID" value="NZ_BAAAFD010000001.1"/>
</dbReference>
<evidence type="ECO:0000256" key="1">
    <source>
        <dbReference type="SAM" id="Phobius"/>
    </source>
</evidence>
<keyword evidence="1" id="KW-0472">Membrane</keyword>
<evidence type="ECO:0000259" key="2">
    <source>
        <dbReference type="Pfam" id="PF14351"/>
    </source>
</evidence>
<feature type="transmembrane region" description="Helical" evidence="1">
    <location>
        <begin position="320"/>
        <end position="339"/>
    </location>
</feature>
<keyword evidence="1" id="KW-1133">Transmembrane helix</keyword>
<feature type="transmembrane region" description="Helical" evidence="1">
    <location>
        <begin position="118"/>
        <end position="139"/>
    </location>
</feature>
<feature type="transmembrane region" description="Helical" evidence="1">
    <location>
        <begin position="145"/>
        <end position="178"/>
    </location>
</feature>
<dbReference type="InterPro" id="IPR025513">
    <property type="entry name" value="DUF4401"/>
</dbReference>
<accession>A0ABN1LE48</accession>
<gene>
    <name evidence="3" type="ORF">GCM10009114_04510</name>
</gene>
<comment type="caution">
    <text evidence="3">The sequence shown here is derived from an EMBL/GenBank/DDBJ whole genome shotgun (WGS) entry which is preliminary data.</text>
</comment>
<feature type="domain" description="DUF4401" evidence="2">
    <location>
        <begin position="31"/>
        <end position="337"/>
    </location>
</feature>
<sequence>MKNASQLLLLLKQQHLIGDIELNKAQEVSSPWYIKTLMGLCGWLAAIFILGFIAAAMASIFDNPVALGIVGIALITGAYFLLVSSDSEFVEHLGLAVSLAGQSLVAFALFFNSAVDESFSWFILAIVQCILAYLMPNYIHRMMSAYFATVSLSLFMMVMHLSSYYSAIVLLVVALLWLNEFTFSRHVRKLQAVGYGAVIGLIQFKTSILFASGGTTWLENSMPTVVPWLDEGLNILVMLYVLHHLVKHRKLVLAGEQKWFAIALLVLIGAGTLFANGIVCGILIMIIGFAIQNRVLLILGILATLMNLSSYYYLLDISLLHKSFILAGLGGAGVLLAFIQQRLSSQGEPHVE</sequence>
<reference evidence="3 4" key="1">
    <citation type="journal article" date="2019" name="Int. J. Syst. Evol. Microbiol.">
        <title>The Global Catalogue of Microorganisms (GCM) 10K type strain sequencing project: providing services to taxonomists for standard genome sequencing and annotation.</title>
        <authorList>
            <consortium name="The Broad Institute Genomics Platform"/>
            <consortium name="The Broad Institute Genome Sequencing Center for Infectious Disease"/>
            <person name="Wu L."/>
            <person name="Ma J."/>
        </authorList>
    </citation>
    <scope>NUCLEOTIDE SEQUENCE [LARGE SCALE GENOMIC DNA]</scope>
    <source>
        <strain evidence="3 4">JCM 15896</strain>
    </source>
</reference>
<protein>
    <recommendedName>
        <fullName evidence="2">DUF4401 domain-containing protein</fullName>
    </recommendedName>
</protein>
<feature type="transmembrane region" description="Helical" evidence="1">
    <location>
        <begin position="89"/>
        <end position="111"/>
    </location>
</feature>
<evidence type="ECO:0000313" key="4">
    <source>
        <dbReference type="Proteomes" id="UP001500359"/>
    </source>
</evidence>
<feature type="transmembrane region" description="Helical" evidence="1">
    <location>
        <begin position="259"/>
        <end position="288"/>
    </location>
</feature>
<feature type="transmembrane region" description="Helical" evidence="1">
    <location>
        <begin position="295"/>
        <end position="314"/>
    </location>
</feature>
<keyword evidence="4" id="KW-1185">Reference proteome</keyword>
<proteinExistence type="predicted"/>